<reference evidence="2" key="1">
    <citation type="submission" date="2020-11" db="EMBL/GenBank/DDBJ databases">
        <authorList>
            <person name="Tran Van P."/>
        </authorList>
    </citation>
    <scope>NUCLEOTIDE SEQUENCE</scope>
</reference>
<protein>
    <submittedName>
        <fullName evidence="2">Uncharacterized protein</fullName>
    </submittedName>
</protein>
<gene>
    <name evidence="2" type="ORF">TMSB3V08_LOCUS7650</name>
</gene>
<name>A0A7R9EE25_9NEOP</name>
<dbReference type="EMBL" id="OB794698">
    <property type="protein sequence ID" value="CAD7430905.1"/>
    <property type="molecule type" value="Genomic_DNA"/>
</dbReference>
<feature type="region of interest" description="Disordered" evidence="1">
    <location>
        <begin position="175"/>
        <end position="233"/>
    </location>
</feature>
<organism evidence="2">
    <name type="scientific">Timema monikensis</name>
    <dbReference type="NCBI Taxonomy" id="170555"/>
    <lineage>
        <taxon>Eukaryota</taxon>
        <taxon>Metazoa</taxon>
        <taxon>Ecdysozoa</taxon>
        <taxon>Arthropoda</taxon>
        <taxon>Hexapoda</taxon>
        <taxon>Insecta</taxon>
        <taxon>Pterygota</taxon>
        <taxon>Neoptera</taxon>
        <taxon>Polyneoptera</taxon>
        <taxon>Phasmatodea</taxon>
        <taxon>Timematodea</taxon>
        <taxon>Timematoidea</taxon>
        <taxon>Timematidae</taxon>
        <taxon>Timema</taxon>
    </lineage>
</organism>
<dbReference type="AlphaFoldDB" id="A0A7R9EE25"/>
<evidence type="ECO:0000256" key="1">
    <source>
        <dbReference type="SAM" id="MobiDB-lite"/>
    </source>
</evidence>
<evidence type="ECO:0000313" key="2">
    <source>
        <dbReference type="EMBL" id="CAD7430905.1"/>
    </source>
</evidence>
<proteinExistence type="predicted"/>
<sequence length="398" mass="44109">MNFTRLTNRPHGVVASAPGYESKGFGFDSPAGIMGIGMAEFRGGEPAFAWRESGKPFRKKPPLVHPTEIRTSISPSSAVELNTTSTLANYATEVNSGRYDTKEDFSVVIQPLTEEVIFPEKVTASGRRITDFDCLSKDCFHFSQKCQARVPYPKMTLTFNSCRDRKILRVLSQVMSPGDSNSEMHSDNEDTTSGVSDCEPPTTDSSGQPAAGELPARKKAKNSGRPKQQDSHEEVLKIIGKPIKNQATKTTDRFDHLGSNIAAKLRDLKDNEQRIVAEKLLAEVLFQAELRNLSQQSSIQLKSQDATFWQSTTSVPQPHVHGMTSTLTSSLWGTTSSQWALTTGNRFSQRSVEQPSGTSQQQIQELVGYILNILMSNGRTALFLYEEKQPNLTFTFKF</sequence>
<accession>A0A7R9EE25</accession>